<feature type="binding site" evidence="11">
    <location>
        <begin position="181"/>
        <end position="188"/>
    </location>
    <ligand>
        <name>NAD(+)</name>
        <dbReference type="ChEBI" id="CHEBI:57540"/>
    </ligand>
</feature>
<dbReference type="SUPFAM" id="SSF51905">
    <property type="entry name" value="FAD/NAD(P)-binding domain"/>
    <property type="match status" value="1"/>
</dbReference>
<dbReference type="GO" id="GO:0004362">
    <property type="term" value="F:glutathione-disulfide reductase (NADPH) activity"/>
    <property type="evidence" value="ECO:0007669"/>
    <property type="project" value="UniProtKB-EC"/>
</dbReference>
<feature type="active site" description="Proton acceptor" evidence="10">
    <location>
        <position position="445"/>
    </location>
</feature>
<dbReference type="GO" id="GO:0006749">
    <property type="term" value="P:glutathione metabolic process"/>
    <property type="evidence" value="ECO:0007669"/>
    <property type="project" value="InterPro"/>
</dbReference>
<evidence type="ECO:0000313" key="17">
    <source>
        <dbReference type="EMBL" id="KCZ94175.1"/>
    </source>
</evidence>
<keyword evidence="5 14" id="KW-0521">NADP</keyword>
<proteinExistence type="inferred from homology"/>
<accession>A0A059FTZ8</accession>
<dbReference type="OrthoDB" id="7622990at2"/>
<feature type="domain" description="Pyridine nucleotide-disulphide oxidoreductase dimerisation" evidence="15">
    <location>
        <begin position="347"/>
        <end position="455"/>
    </location>
</feature>
<reference evidence="17 18" key="1">
    <citation type="journal article" date="2014" name="Antonie Van Leeuwenhoek">
        <title>Hyphomonas beringensis sp. nov. and Hyphomonas chukchiensis sp. nov., isolated from surface seawater of the Bering Sea and Chukchi Sea.</title>
        <authorList>
            <person name="Li C."/>
            <person name="Lai Q."/>
            <person name="Li G."/>
            <person name="Dong C."/>
            <person name="Wang J."/>
            <person name="Liao Y."/>
            <person name="Shao Z."/>
        </authorList>
    </citation>
    <scope>NUCLEOTIDE SEQUENCE [LARGE SCALE GENOMIC DNA]</scope>
    <source>
        <strain evidence="17 18">MHS-2</strain>
    </source>
</reference>
<comment type="subunit">
    <text evidence="2">Homodimer.</text>
</comment>
<feature type="disulfide bond" description="Redox-active" evidence="12">
    <location>
        <begin position="45"/>
        <end position="50"/>
    </location>
</feature>
<dbReference type="Proteomes" id="UP000025171">
    <property type="component" value="Unassembled WGS sequence"/>
</dbReference>
<dbReference type="GO" id="GO:0005829">
    <property type="term" value="C:cytosol"/>
    <property type="evidence" value="ECO:0007669"/>
    <property type="project" value="TreeGrafter"/>
</dbReference>
<dbReference type="Pfam" id="PF02852">
    <property type="entry name" value="Pyr_redox_dim"/>
    <property type="match status" value="1"/>
</dbReference>
<dbReference type="Gene3D" id="3.50.50.60">
    <property type="entry name" value="FAD/NAD(P)-binding domain"/>
    <property type="match status" value="2"/>
</dbReference>
<evidence type="ECO:0000256" key="11">
    <source>
        <dbReference type="PIRSR" id="PIRSR000350-3"/>
    </source>
</evidence>
<name>A0A059FTZ8_9PROT</name>
<evidence type="ECO:0000256" key="9">
    <source>
        <dbReference type="ARBA" id="ARBA00049142"/>
    </source>
</evidence>
<feature type="binding site" evidence="11">
    <location>
        <position position="312"/>
    </location>
    <ligand>
        <name>FAD</name>
        <dbReference type="ChEBI" id="CHEBI:57692"/>
    </ligand>
</feature>
<dbReference type="InterPro" id="IPR001100">
    <property type="entry name" value="Pyr_nuc-diS_OxRdtase"/>
</dbReference>
<keyword evidence="18" id="KW-1185">Reference proteome</keyword>
<dbReference type="eggNOG" id="COG1249">
    <property type="taxonomic scope" value="Bacteria"/>
</dbReference>
<keyword evidence="6 13" id="KW-0560">Oxidoreductase</keyword>
<evidence type="ECO:0000256" key="4">
    <source>
        <dbReference type="ARBA" id="ARBA00022827"/>
    </source>
</evidence>
<dbReference type="Pfam" id="PF07992">
    <property type="entry name" value="Pyr_redox_2"/>
    <property type="match status" value="1"/>
</dbReference>
<dbReference type="InterPro" id="IPR004099">
    <property type="entry name" value="Pyr_nucl-diS_OxRdtase_dimer"/>
</dbReference>
<feature type="binding site" evidence="11">
    <location>
        <position position="271"/>
    </location>
    <ligand>
        <name>NAD(+)</name>
        <dbReference type="ChEBI" id="CHEBI:57540"/>
    </ligand>
</feature>
<evidence type="ECO:0000256" key="2">
    <source>
        <dbReference type="ARBA" id="ARBA00011738"/>
    </source>
</evidence>
<dbReference type="EMBL" id="ARYK01000001">
    <property type="protein sequence ID" value="KCZ94175.1"/>
    <property type="molecule type" value="Genomic_DNA"/>
</dbReference>
<dbReference type="PRINTS" id="PR00368">
    <property type="entry name" value="FADPNR"/>
</dbReference>
<dbReference type="InterPro" id="IPR036188">
    <property type="entry name" value="FAD/NAD-bd_sf"/>
</dbReference>
<dbReference type="PIRSF" id="PIRSF000350">
    <property type="entry name" value="Mercury_reductase_MerA"/>
    <property type="match status" value="1"/>
</dbReference>
<keyword evidence="8 13" id="KW-0676">Redox-active center</keyword>
<keyword evidence="11" id="KW-0547">Nucleotide-binding</keyword>
<dbReference type="PANTHER" id="PTHR42737:SF2">
    <property type="entry name" value="GLUTATHIONE REDUCTASE"/>
    <property type="match status" value="1"/>
</dbReference>
<gene>
    <name evidence="17" type="ORF">HJO_02335</name>
</gene>
<evidence type="ECO:0000256" key="12">
    <source>
        <dbReference type="PIRSR" id="PIRSR000350-4"/>
    </source>
</evidence>
<keyword evidence="11" id="KW-0520">NAD</keyword>
<evidence type="ECO:0000256" key="5">
    <source>
        <dbReference type="ARBA" id="ARBA00022857"/>
    </source>
</evidence>
<comment type="catalytic activity">
    <reaction evidence="9 14">
        <text>2 glutathione + NADP(+) = glutathione disulfide + NADPH + H(+)</text>
        <dbReference type="Rhea" id="RHEA:11740"/>
        <dbReference type="ChEBI" id="CHEBI:15378"/>
        <dbReference type="ChEBI" id="CHEBI:57783"/>
        <dbReference type="ChEBI" id="CHEBI:57925"/>
        <dbReference type="ChEBI" id="CHEBI:58297"/>
        <dbReference type="ChEBI" id="CHEBI:58349"/>
        <dbReference type="EC" id="1.8.1.7"/>
    </reaction>
</comment>
<keyword evidence="4 11" id="KW-0274">FAD</keyword>
<dbReference type="SUPFAM" id="SSF55424">
    <property type="entry name" value="FAD/NAD-linked reductases, dimerisation (C-terminal) domain"/>
    <property type="match status" value="1"/>
</dbReference>
<organism evidence="17 18">
    <name type="scientific">Hyphomonas johnsonii MHS-2</name>
    <dbReference type="NCBI Taxonomy" id="1280950"/>
    <lineage>
        <taxon>Bacteria</taxon>
        <taxon>Pseudomonadati</taxon>
        <taxon>Pseudomonadota</taxon>
        <taxon>Alphaproteobacteria</taxon>
        <taxon>Hyphomonadales</taxon>
        <taxon>Hyphomonadaceae</taxon>
        <taxon>Hyphomonas</taxon>
    </lineage>
</organism>
<dbReference type="PROSITE" id="PS00076">
    <property type="entry name" value="PYRIDINE_REDOX_1"/>
    <property type="match status" value="1"/>
</dbReference>
<evidence type="ECO:0000259" key="16">
    <source>
        <dbReference type="Pfam" id="PF07992"/>
    </source>
</evidence>
<evidence type="ECO:0000256" key="8">
    <source>
        <dbReference type="ARBA" id="ARBA00023284"/>
    </source>
</evidence>
<dbReference type="NCBIfam" id="TIGR01424">
    <property type="entry name" value="gluta_reduc_2"/>
    <property type="match status" value="1"/>
</dbReference>
<keyword evidence="7" id="KW-1015">Disulfide bond</keyword>
<evidence type="ECO:0000256" key="10">
    <source>
        <dbReference type="PIRSR" id="PIRSR000350-2"/>
    </source>
</evidence>
<dbReference type="Gene3D" id="3.30.390.30">
    <property type="match status" value="1"/>
</dbReference>
<dbReference type="PANTHER" id="PTHR42737">
    <property type="entry name" value="GLUTATHIONE REDUCTASE"/>
    <property type="match status" value="1"/>
</dbReference>
<dbReference type="InterPro" id="IPR023753">
    <property type="entry name" value="FAD/NAD-binding_dom"/>
</dbReference>
<dbReference type="InterPro" id="IPR006324">
    <property type="entry name" value="GSHR"/>
</dbReference>
<evidence type="ECO:0000256" key="3">
    <source>
        <dbReference type="ARBA" id="ARBA00022630"/>
    </source>
</evidence>
<dbReference type="GO" id="GO:0045454">
    <property type="term" value="P:cell redox homeostasis"/>
    <property type="evidence" value="ECO:0007669"/>
    <property type="project" value="InterPro"/>
</dbReference>
<evidence type="ECO:0000256" key="6">
    <source>
        <dbReference type="ARBA" id="ARBA00023002"/>
    </source>
</evidence>
<evidence type="ECO:0000256" key="14">
    <source>
        <dbReference type="RuleBase" id="RU365040"/>
    </source>
</evidence>
<evidence type="ECO:0000313" key="18">
    <source>
        <dbReference type="Proteomes" id="UP000025171"/>
    </source>
</evidence>
<sequence>MPDKNFDYDLFVIGGGSGGVRAARLAALTGAKVAVAEEYRMGGTCVIRGCVPKKFMVYASGYGKHISKAKGYGWTVGDVSYDHEVFSSAMHAEVDRLSGIYHRNLVNAGVEVFEERAEFVDATTLRLKTSGKKVTAAKILIAVGGHPWVPSPEELPGVEHTITSNEVFHLETLPKHLVIAGGGYIAVEFAHIFAGLGVKTCLVYRGDTVLRGFDEDVRVVVHEGLKEAGVRVITQTVFDKIEDTGEGDCNLRVHLRNGQHVDADVIMMAVGRRPNTSGLGCDAAGVALDKNGAVIVDEWSKTNAANIWAVGDVTDRVALTPVAIREGHAFAETEFYDKPWHFDHTDIPTAVFSQPEVGTVGLTEALARKQFSEVDIYKTRFRPMKNMLNGDTNRVFMKLVVKADDQRVVGVHIVGEDAGEMIQAIGIAIKMGVTKPDFDRTCAVHPSVAEELVTMRQKWVPEVAG</sequence>
<comment type="cofactor">
    <cofactor evidence="11">
        <name>FAD</name>
        <dbReference type="ChEBI" id="CHEBI:57692"/>
    </cofactor>
    <text evidence="11">Binds 1 FAD per subunit.</text>
</comment>
<evidence type="ECO:0000259" key="15">
    <source>
        <dbReference type="Pfam" id="PF02852"/>
    </source>
</evidence>
<dbReference type="GO" id="GO:0034599">
    <property type="term" value="P:cellular response to oxidative stress"/>
    <property type="evidence" value="ECO:0007669"/>
    <property type="project" value="TreeGrafter"/>
</dbReference>
<evidence type="ECO:0000256" key="1">
    <source>
        <dbReference type="ARBA" id="ARBA00007532"/>
    </source>
</evidence>
<feature type="domain" description="FAD/NAD(P)-binding" evidence="16">
    <location>
        <begin position="8"/>
        <end position="327"/>
    </location>
</feature>
<dbReference type="PATRIC" id="fig|1280950.3.peg.476"/>
<evidence type="ECO:0000256" key="7">
    <source>
        <dbReference type="ARBA" id="ARBA00023157"/>
    </source>
</evidence>
<dbReference type="InterPro" id="IPR012999">
    <property type="entry name" value="Pyr_OxRdtase_I_AS"/>
</dbReference>
<comment type="similarity">
    <text evidence="1 13">Belongs to the class-I pyridine nucleotide-disulfide oxidoreductase family.</text>
</comment>
<feature type="binding site" evidence="11">
    <location>
        <position position="54"/>
    </location>
    <ligand>
        <name>FAD</name>
        <dbReference type="ChEBI" id="CHEBI:57692"/>
    </ligand>
</feature>
<evidence type="ECO:0000256" key="13">
    <source>
        <dbReference type="RuleBase" id="RU003691"/>
    </source>
</evidence>
<dbReference type="AlphaFoldDB" id="A0A059FTZ8"/>
<dbReference type="InterPro" id="IPR016156">
    <property type="entry name" value="FAD/NAD-linked_Rdtase_dimer_sf"/>
</dbReference>
<dbReference type="EC" id="1.8.1.7" evidence="14"/>
<comment type="function">
    <text evidence="14">Catalyzes the reduction of glutathione disulfide (GSSG) to reduced glutathione (GSH).</text>
</comment>
<dbReference type="GO" id="GO:0050661">
    <property type="term" value="F:NADP binding"/>
    <property type="evidence" value="ECO:0007669"/>
    <property type="project" value="InterPro"/>
</dbReference>
<dbReference type="InterPro" id="IPR046952">
    <property type="entry name" value="GSHR/TRXR-like"/>
</dbReference>
<comment type="caution">
    <text evidence="17">The sequence shown here is derived from an EMBL/GenBank/DDBJ whole genome shotgun (WGS) entry which is preliminary data.</text>
</comment>
<keyword evidence="3 13" id="KW-0285">Flavoprotein</keyword>
<dbReference type="GO" id="GO:0050660">
    <property type="term" value="F:flavin adenine dinucleotide binding"/>
    <property type="evidence" value="ECO:0007669"/>
    <property type="project" value="InterPro"/>
</dbReference>
<dbReference type="NCBIfam" id="NF004776">
    <property type="entry name" value="PRK06116.1"/>
    <property type="match status" value="1"/>
</dbReference>
<dbReference type="RefSeq" id="WP_035613105.1">
    <property type="nucleotide sequence ID" value="NZ_ARYK01000001.1"/>
</dbReference>
<dbReference type="PRINTS" id="PR00411">
    <property type="entry name" value="PNDRDTASEI"/>
</dbReference>
<dbReference type="STRING" id="1280950.HJO_02335"/>
<protein>
    <recommendedName>
        <fullName evidence="14">Glutathione reductase</fullName>
        <shortName evidence="14">GRase</shortName>
        <ecNumber evidence="14">1.8.1.7</ecNumber>
    </recommendedName>
</protein>